<proteinExistence type="inferred from homology"/>
<dbReference type="Gene3D" id="1.50.40.10">
    <property type="entry name" value="Mitochondrial carrier domain"/>
    <property type="match status" value="1"/>
</dbReference>
<name>A0A7J7IDY8_9RHOD</name>
<organism evidence="11 12">
    <name type="scientific">Cyanidiococcus yangmingshanensis</name>
    <dbReference type="NCBI Taxonomy" id="2690220"/>
    <lineage>
        <taxon>Eukaryota</taxon>
        <taxon>Rhodophyta</taxon>
        <taxon>Bangiophyceae</taxon>
        <taxon>Cyanidiales</taxon>
        <taxon>Cyanidiaceae</taxon>
        <taxon>Cyanidiococcus</taxon>
    </lineage>
</organism>
<keyword evidence="4 8" id="KW-0812">Transmembrane</keyword>
<evidence type="ECO:0000256" key="9">
    <source>
        <dbReference type="RuleBase" id="RU000488"/>
    </source>
</evidence>
<comment type="similarity">
    <text evidence="2 9">Belongs to the mitochondrial carrier (TC 2.A.29) family.</text>
</comment>
<dbReference type="AlphaFoldDB" id="A0A7J7IDY8"/>
<evidence type="ECO:0000256" key="5">
    <source>
        <dbReference type="ARBA" id="ARBA00022737"/>
    </source>
</evidence>
<evidence type="ECO:0000313" key="12">
    <source>
        <dbReference type="Proteomes" id="UP000530660"/>
    </source>
</evidence>
<keyword evidence="3 9" id="KW-0813">Transport</keyword>
<comment type="caution">
    <text evidence="11">The sequence shown here is derived from an EMBL/GenBank/DDBJ whole genome shotgun (WGS) entry which is preliminary data.</text>
</comment>
<dbReference type="GO" id="GO:0055085">
    <property type="term" value="P:transmembrane transport"/>
    <property type="evidence" value="ECO:0007669"/>
    <property type="project" value="InterPro"/>
</dbReference>
<feature type="transmembrane region" description="Helical" evidence="10">
    <location>
        <begin position="183"/>
        <end position="205"/>
    </location>
</feature>
<feature type="repeat" description="Solcar" evidence="8">
    <location>
        <begin position="115"/>
        <end position="211"/>
    </location>
</feature>
<evidence type="ECO:0000256" key="8">
    <source>
        <dbReference type="PROSITE-ProRule" id="PRU00282"/>
    </source>
</evidence>
<dbReference type="PANTHER" id="PTHR45683">
    <property type="entry name" value="MITOCHONDRIAL NICOTINAMIDE ADENINE DINUCLEOTIDE TRANSPORTER 1-RELATED-RELATED"/>
    <property type="match status" value="1"/>
</dbReference>
<evidence type="ECO:0000256" key="1">
    <source>
        <dbReference type="ARBA" id="ARBA00004141"/>
    </source>
</evidence>
<dbReference type="InterPro" id="IPR023395">
    <property type="entry name" value="MCP_dom_sf"/>
</dbReference>
<feature type="repeat" description="Solcar" evidence="8">
    <location>
        <begin position="14"/>
        <end position="104"/>
    </location>
</feature>
<dbReference type="Proteomes" id="UP000530660">
    <property type="component" value="Unassembled WGS sequence"/>
</dbReference>
<feature type="transmembrane region" description="Helical" evidence="10">
    <location>
        <begin position="225"/>
        <end position="244"/>
    </location>
</feature>
<dbReference type="InterPro" id="IPR044712">
    <property type="entry name" value="SLC25A32-like"/>
</dbReference>
<dbReference type="GO" id="GO:0016020">
    <property type="term" value="C:membrane"/>
    <property type="evidence" value="ECO:0007669"/>
    <property type="project" value="UniProtKB-SubCell"/>
</dbReference>
<dbReference type="OrthoDB" id="4432at2759"/>
<feature type="repeat" description="Solcar" evidence="8">
    <location>
        <begin position="218"/>
        <end position="303"/>
    </location>
</feature>
<protein>
    <submittedName>
        <fullName evidence="11">Uncharacterized protein</fullName>
    </submittedName>
</protein>
<gene>
    <name evidence="11" type="ORF">F1559_002434</name>
</gene>
<dbReference type="Pfam" id="PF00153">
    <property type="entry name" value="Mito_carr"/>
    <property type="match status" value="3"/>
</dbReference>
<evidence type="ECO:0000256" key="10">
    <source>
        <dbReference type="SAM" id="Phobius"/>
    </source>
</evidence>
<evidence type="ECO:0000256" key="2">
    <source>
        <dbReference type="ARBA" id="ARBA00006375"/>
    </source>
</evidence>
<accession>A0A7J7IDY8</accession>
<keyword evidence="7 8" id="KW-0472">Membrane</keyword>
<dbReference type="InterPro" id="IPR018108">
    <property type="entry name" value="MCP_transmembrane"/>
</dbReference>
<evidence type="ECO:0000256" key="4">
    <source>
        <dbReference type="ARBA" id="ARBA00022692"/>
    </source>
</evidence>
<evidence type="ECO:0000313" key="11">
    <source>
        <dbReference type="EMBL" id="KAF6000899.1"/>
    </source>
</evidence>
<feature type="transmembrane region" description="Helical" evidence="10">
    <location>
        <begin position="74"/>
        <end position="96"/>
    </location>
</feature>
<evidence type="ECO:0000256" key="3">
    <source>
        <dbReference type="ARBA" id="ARBA00022448"/>
    </source>
</evidence>
<dbReference type="GO" id="GO:0006862">
    <property type="term" value="P:nucleotide transport"/>
    <property type="evidence" value="ECO:0007669"/>
    <property type="project" value="InterPro"/>
</dbReference>
<dbReference type="SUPFAM" id="SSF103506">
    <property type="entry name" value="Mitochondrial carrier"/>
    <property type="match status" value="1"/>
</dbReference>
<keyword evidence="6 10" id="KW-1133">Transmembrane helix</keyword>
<dbReference type="EMBL" id="VWRR01000017">
    <property type="protein sequence ID" value="KAF6000899.1"/>
    <property type="molecule type" value="Genomic_DNA"/>
</dbReference>
<dbReference type="PROSITE" id="PS50920">
    <property type="entry name" value="SOLCAR"/>
    <property type="match status" value="3"/>
</dbReference>
<evidence type="ECO:0000256" key="6">
    <source>
        <dbReference type="ARBA" id="ARBA00022989"/>
    </source>
</evidence>
<comment type="subcellular location">
    <subcellularLocation>
        <location evidence="1">Membrane</location>
        <topology evidence="1">Multi-pass membrane protein</topology>
    </subcellularLocation>
</comment>
<keyword evidence="5" id="KW-0677">Repeat</keyword>
<feature type="transmembrane region" description="Helical" evidence="10">
    <location>
        <begin position="116"/>
        <end position="141"/>
    </location>
</feature>
<sequence length="309" mass="33737">MTTEASSARVEVPSSPFVHTLAGAISGVVAASLTQPLEVIKTRMQAERWVKNRRPRYGGLYSSFQRILREEGPCGLFVGLGPSTLALVPALSSFFTIYSSMKGWLSPEYAAEELQFTLTCAASAGAAWSFTSLLTNPLWLIRTRAITRILDESKSIAGVAHGTAQPSVGNILREILREGGYRGLYRGTLIAMAGFPAASVQFALYENLKSLTNAQGVHPVFNVGFASLVSSFLSQIMCFPLEVLRIRVQSGLDGSQVRIIHLTRRMLNREGLSSFYRGLGPSMLRTVPNTVVALVSYEFLLAFMERAFS</sequence>
<evidence type="ECO:0000256" key="7">
    <source>
        <dbReference type="ARBA" id="ARBA00023136"/>
    </source>
</evidence>
<keyword evidence="12" id="KW-1185">Reference proteome</keyword>
<reference evidence="11 12" key="1">
    <citation type="journal article" date="2020" name="J. Phycol.">
        <title>Comparative genome analysis reveals Cyanidiococcus gen. nov., a new extremophilic red algal genus sister to Cyanidioschyzon (Cyanidioschyzonaceae, Rhodophyta).</title>
        <authorList>
            <person name="Liu S.-L."/>
            <person name="Chiang Y.-R."/>
            <person name="Yoon H.S."/>
            <person name="Fu H.-Y."/>
        </authorList>
    </citation>
    <scope>NUCLEOTIDE SEQUENCE [LARGE SCALE GENOMIC DNA]</scope>
    <source>
        <strain evidence="11 12">THAL066</strain>
    </source>
</reference>